<dbReference type="PRINTS" id="PR01050">
    <property type="entry name" value="PYRUVTKNASE"/>
</dbReference>
<keyword evidence="11 15" id="KW-0670">Pyruvate</keyword>
<dbReference type="Gene3D" id="3.40.1380.20">
    <property type="entry name" value="Pyruvate kinase, C-terminal domain"/>
    <property type="match status" value="1"/>
</dbReference>
<evidence type="ECO:0000259" key="14">
    <source>
        <dbReference type="Pfam" id="PF00224"/>
    </source>
</evidence>
<dbReference type="GO" id="GO:0016301">
    <property type="term" value="F:kinase activity"/>
    <property type="evidence" value="ECO:0007669"/>
    <property type="project" value="UniProtKB-KW"/>
</dbReference>
<proteinExistence type="inferred from homology"/>
<dbReference type="InterPro" id="IPR036918">
    <property type="entry name" value="Pyrv_Knase_C_sf"/>
</dbReference>
<keyword evidence="6" id="KW-0547">Nucleotide-binding</keyword>
<protein>
    <recommendedName>
        <fullName evidence="3 12">Pyruvate kinase</fullName>
        <ecNumber evidence="3 12">2.7.1.40</ecNumber>
    </recommendedName>
</protein>
<evidence type="ECO:0000256" key="12">
    <source>
        <dbReference type="NCBIfam" id="TIGR01064"/>
    </source>
</evidence>
<dbReference type="InterPro" id="IPR015813">
    <property type="entry name" value="Pyrv/PenolPyrv_kinase-like_dom"/>
</dbReference>
<dbReference type="SUPFAM" id="SSF50800">
    <property type="entry name" value="PK beta-barrel domain-like"/>
    <property type="match status" value="1"/>
</dbReference>
<dbReference type="GO" id="GO:0000287">
    <property type="term" value="F:magnesium ion binding"/>
    <property type="evidence" value="ECO:0007669"/>
    <property type="project" value="UniProtKB-UniRule"/>
</dbReference>
<dbReference type="Gene3D" id="3.20.20.60">
    <property type="entry name" value="Phosphoenolpyruvate-binding domains"/>
    <property type="match status" value="1"/>
</dbReference>
<dbReference type="PANTHER" id="PTHR11817">
    <property type="entry name" value="PYRUVATE KINASE"/>
    <property type="match status" value="1"/>
</dbReference>
<dbReference type="InterPro" id="IPR015793">
    <property type="entry name" value="Pyrv_Knase_brl"/>
</dbReference>
<dbReference type="InterPro" id="IPR011037">
    <property type="entry name" value="Pyrv_Knase-like_insert_dom_sf"/>
</dbReference>
<evidence type="ECO:0000256" key="3">
    <source>
        <dbReference type="ARBA" id="ARBA00012142"/>
    </source>
</evidence>
<dbReference type="NCBIfam" id="TIGR01064">
    <property type="entry name" value="pyruv_kin"/>
    <property type="match status" value="1"/>
</dbReference>
<dbReference type="Proteomes" id="UP000231292">
    <property type="component" value="Unassembled WGS sequence"/>
</dbReference>
<name>A0A2G9YK82_9BACT</name>
<accession>A0A2G9YK82</accession>
<evidence type="ECO:0000256" key="9">
    <source>
        <dbReference type="ARBA" id="ARBA00022842"/>
    </source>
</evidence>
<dbReference type="EMBL" id="PCRK01000033">
    <property type="protein sequence ID" value="PIP19645.1"/>
    <property type="molecule type" value="Genomic_DNA"/>
</dbReference>
<keyword evidence="9 13" id="KW-0460">Magnesium</keyword>
<keyword evidence="7 13" id="KW-0418">Kinase</keyword>
<dbReference type="InterPro" id="IPR015806">
    <property type="entry name" value="Pyrv_Knase_insert_dom_sf"/>
</dbReference>
<evidence type="ECO:0000256" key="11">
    <source>
        <dbReference type="ARBA" id="ARBA00023317"/>
    </source>
</evidence>
<dbReference type="GO" id="GO:0030955">
    <property type="term" value="F:potassium ion binding"/>
    <property type="evidence" value="ECO:0007669"/>
    <property type="project" value="UniProtKB-UniRule"/>
</dbReference>
<dbReference type="AlphaFoldDB" id="A0A2G9YK82"/>
<gene>
    <name evidence="15" type="primary">pyk</name>
    <name evidence="15" type="ORF">COX41_01775</name>
</gene>
<dbReference type="GO" id="GO:0005524">
    <property type="term" value="F:ATP binding"/>
    <property type="evidence" value="ECO:0007669"/>
    <property type="project" value="UniProtKB-KW"/>
</dbReference>
<evidence type="ECO:0000313" key="16">
    <source>
        <dbReference type="Proteomes" id="UP000231292"/>
    </source>
</evidence>
<dbReference type="Pfam" id="PF00224">
    <property type="entry name" value="PK"/>
    <property type="match status" value="1"/>
</dbReference>
<comment type="catalytic activity">
    <reaction evidence="13">
        <text>pyruvate + ATP = phosphoenolpyruvate + ADP + H(+)</text>
        <dbReference type="Rhea" id="RHEA:18157"/>
        <dbReference type="ChEBI" id="CHEBI:15361"/>
        <dbReference type="ChEBI" id="CHEBI:15378"/>
        <dbReference type="ChEBI" id="CHEBI:30616"/>
        <dbReference type="ChEBI" id="CHEBI:58702"/>
        <dbReference type="ChEBI" id="CHEBI:456216"/>
        <dbReference type="EC" id="2.7.1.40"/>
    </reaction>
</comment>
<keyword evidence="10 13" id="KW-0324">Glycolysis</keyword>
<evidence type="ECO:0000256" key="1">
    <source>
        <dbReference type="ARBA" id="ARBA00004997"/>
    </source>
</evidence>
<evidence type="ECO:0000256" key="8">
    <source>
        <dbReference type="ARBA" id="ARBA00022840"/>
    </source>
</evidence>
<evidence type="ECO:0000256" key="2">
    <source>
        <dbReference type="ARBA" id="ARBA00008663"/>
    </source>
</evidence>
<evidence type="ECO:0000313" key="15">
    <source>
        <dbReference type="EMBL" id="PIP19645.1"/>
    </source>
</evidence>
<evidence type="ECO:0000256" key="10">
    <source>
        <dbReference type="ARBA" id="ARBA00023152"/>
    </source>
</evidence>
<dbReference type="SUPFAM" id="SSF51621">
    <property type="entry name" value="Phosphoenolpyruvate/pyruvate domain"/>
    <property type="match status" value="1"/>
</dbReference>
<evidence type="ECO:0000256" key="6">
    <source>
        <dbReference type="ARBA" id="ARBA00022741"/>
    </source>
</evidence>
<dbReference type="InterPro" id="IPR040442">
    <property type="entry name" value="Pyrv_kinase-like_dom_sf"/>
</dbReference>
<keyword evidence="4 13" id="KW-0808">Transferase</keyword>
<evidence type="ECO:0000256" key="13">
    <source>
        <dbReference type="RuleBase" id="RU000504"/>
    </source>
</evidence>
<sequence length="349" mass="39649">MPKTKIICTLGPASSREHVLLKMMGAGMGVARLNFSHSTLKVHLARIRLIRKLNKKYHLNVKVLGDLEGYRIRVGRLKKGQAIKVNKGQVVWLTQENILGEGSLIPFDYKDSLYKIKKGHHIYIDDGNIALIALAREKNRLKAKVVVPGIIKERKGINMPDIKLNFKGLMTKDIESINFCIENKIDYIAQSFVRSKDDILIIREYLKNYPHKYQIIAKIENREGIKNIDEIIKVCDGIMVARGDMGVSIPVYEVPIVQKEIIRKCNRANKFVITATQMLESMTENRIPERAEVSDVANAILDGSDYVMLSAETAVGLYPVDCVDMMNKIIKFTEKSISNNVHFKRVDKK</sequence>
<dbReference type="UniPathway" id="UPA00109">
    <property type="reaction ID" value="UER00188"/>
</dbReference>
<evidence type="ECO:0000256" key="5">
    <source>
        <dbReference type="ARBA" id="ARBA00022723"/>
    </source>
</evidence>
<evidence type="ECO:0000256" key="7">
    <source>
        <dbReference type="ARBA" id="ARBA00022777"/>
    </source>
</evidence>
<comment type="pathway">
    <text evidence="1 13">Carbohydrate degradation; glycolysis; pyruvate from D-glyceraldehyde 3-phosphate: step 5/5.</text>
</comment>
<organism evidence="15 16">
    <name type="scientific">Candidatus Sherwoodlollariibacterium unditelluris</name>
    <dbReference type="NCBI Taxonomy" id="1974757"/>
    <lineage>
        <taxon>Bacteria</taxon>
        <taxon>Pseudomonadati</taxon>
        <taxon>Candidatus Omnitrophota</taxon>
        <taxon>Candidatus Sherwoodlollariibacterium</taxon>
    </lineage>
</organism>
<comment type="similarity">
    <text evidence="2 13">Belongs to the pyruvate kinase family.</text>
</comment>
<keyword evidence="5" id="KW-0479">Metal-binding</keyword>
<dbReference type="GO" id="GO:0004743">
    <property type="term" value="F:pyruvate kinase activity"/>
    <property type="evidence" value="ECO:0007669"/>
    <property type="project" value="UniProtKB-UniRule"/>
</dbReference>
<keyword evidence="8" id="KW-0067">ATP-binding</keyword>
<evidence type="ECO:0000256" key="4">
    <source>
        <dbReference type="ARBA" id="ARBA00022679"/>
    </source>
</evidence>
<reference evidence="15 16" key="1">
    <citation type="submission" date="2017-09" db="EMBL/GenBank/DDBJ databases">
        <title>Depth-based differentiation of microbial function through sediment-hosted aquifers and enrichment of novel symbionts in the deep terrestrial subsurface.</title>
        <authorList>
            <person name="Probst A.J."/>
            <person name="Ladd B."/>
            <person name="Jarett J.K."/>
            <person name="Geller-Mcgrath D.E."/>
            <person name="Sieber C.M."/>
            <person name="Emerson J.B."/>
            <person name="Anantharaman K."/>
            <person name="Thomas B.C."/>
            <person name="Malmstrom R."/>
            <person name="Stieglmeier M."/>
            <person name="Klingl A."/>
            <person name="Woyke T."/>
            <person name="Ryan C.M."/>
            <person name="Banfield J.F."/>
        </authorList>
    </citation>
    <scope>NUCLEOTIDE SEQUENCE [LARGE SCALE GENOMIC DNA]</scope>
    <source>
        <strain evidence="15">CG23_combo_of_CG06-09_8_20_14_all_41_10</strain>
    </source>
</reference>
<dbReference type="InterPro" id="IPR001697">
    <property type="entry name" value="Pyr_Knase"/>
</dbReference>
<feature type="domain" description="Pyruvate kinase barrel" evidence="14">
    <location>
        <begin position="2"/>
        <end position="323"/>
    </location>
</feature>
<comment type="caution">
    <text evidence="15">The sequence shown here is derived from an EMBL/GenBank/DDBJ whole genome shotgun (WGS) entry which is preliminary data.</text>
</comment>
<dbReference type="EC" id="2.7.1.40" evidence="3 12"/>
<dbReference type="Gene3D" id="2.40.33.10">
    <property type="entry name" value="PK beta-barrel domain-like"/>
    <property type="match status" value="1"/>
</dbReference>